<proteinExistence type="predicted"/>
<gene>
    <name evidence="1" type="ORF">S03H2_36358</name>
</gene>
<sequence>MIIISFVELTPAQKRVLEGLQNVTVRVALINPYVVATVRTFQQQEVKLTLDPNGVIEHV</sequence>
<evidence type="ECO:0000313" key="1">
    <source>
        <dbReference type="EMBL" id="GAH55247.1"/>
    </source>
</evidence>
<protein>
    <submittedName>
        <fullName evidence="1">Uncharacterized protein</fullName>
    </submittedName>
</protein>
<reference evidence="1" key="1">
    <citation type="journal article" date="2014" name="Front. Microbiol.">
        <title>High frequency of phylogenetically diverse reductive dehalogenase-homologous genes in deep subseafloor sedimentary metagenomes.</title>
        <authorList>
            <person name="Kawai M."/>
            <person name="Futagami T."/>
            <person name="Toyoda A."/>
            <person name="Takaki Y."/>
            <person name="Nishi S."/>
            <person name="Hori S."/>
            <person name="Arai W."/>
            <person name="Tsubouchi T."/>
            <person name="Morono Y."/>
            <person name="Uchiyama I."/>
            <person name="Ito T."/>
            <person name="Fujiyama A."/>
            <person name="Inagaki F."/>
            <person name="Takami H."/>
        </authorList>
    </citation>
    <scope>NUCLEOTIDE SEQUENCE</scope>
    <source>
        <strain evidence="1">Expedition CK06-06</strain>
    </source>
</reference>
<name>X1GDE8_9ZZZZ</name>
<dbReference type="AlphaFoldDB" id="X1GDE8"/>
<comment type="caution">
    <text evidence="1">The sequence shown here is derived from an EMBL/GenBank/DDBJ whole genome shotgun (WGS) entry which is preliminary data.</text>
</comment>
<organism evidence="1">
    <name type="scientific">marine sediment metagenome</name>
    <dbReference type="NCBI Taxonomy" id="412755"/>
    <lineage>
        <taxon>unclassified sequences</taxon>
        <taxon>metagenomes</taxon>
        <taxon>ecological metagenomes</taxon>
    </lineage>
</organism>
<accession>X1GDE8</accession>
<dbReference type="EMBL" id="BARU01022299">
    <property type="protein sequence ID" value="GAH55247.1"/>
    <property type="molecule type" value="Genomic_DNA"/>
</dbReference>